<feature type="domain" description="FAD-binding PCMH-type" evidence="7">
    <location>
        <begin position="91"/>
        <end position="262"/>
    </location>
</feature>
<dbReference type="PROSITE" id="PS51387">
    <property type="entry name" value="FAD_PCMH"/>
    <property type="match status" value="1"/>
</dbReference>
<evidence type="ECO:0000256" key="5">
    <source>
        <dbReference type="ARBA" id="ARBA00022827"/>
    </source>
</evidence>
<dbReference type="InterPro" id="IPR016166">
    <property type="entry name" value="FAD-bd_PCMH"/>
</dbReference>
<evidence type="ECO:0000313" key="8">
    <source>
        <dbReference type="EMBL" id="KAK9091543.1"/>
    </source>
</evidence>
<keyword evidence="4" id="KW-0732">Signal</keyword>
<keyword evidence="9" id="KW-1185">Reference proteome</keyword>
<dbReference type="Gene3D" id="3.30.43.10">
    <property type="entry name" value="Uridine Diphospho-n-acetylenolpyruvylglucosamine Reductase, domain 2"/>
    <property type="match status" value="1"/>
</dbReference>
<keyword evidence="5" id="KW-0274">FAD</keyword>
<comment type="caution">
    <text evidence="8">The sequence shown here is derived from an EMBL/GenBank/DDBJ whole genome shotgun (WGS) entry which is preliminary data.</text>
</comment>
<evidence type="ECO:0000256" key="4">
    <source>
        <dbReference type="ARBA" id="ARBA00022729"/>
    </source>
</evidence>
<dbReference type="SUPFAM" id="SSF56176">
    <property type="entry name" value="FAD-binding/transporter-associated domain-like"/>
    <property type="match status" value="1"/>
</dbReference>
<dbReference type="InterPro" id="IPR016167">
    <property type="entry name" value="FAD-bd_PCMH_sub1"/>
</dbReference>
<dbReference type="AlphaFoldDB" id="A0AAP0HK47"/>
<dbReference type="GO" id="GO:0071949">
    <property type="term" value="F:FAD binding"/>
    <property type="evidence" value="ECO:0007669"/>
    <property type="project" value="InterPro"/>
</dbReference>
<keyword evidence="3" id="KW-0285">Flavoprotein</keyword>
<sequence length="539" mass="61442">MHFPTRISYHDLTETFDMIRLIYIPFDILNPRVAYINYRDLDLGQNSRIDGRASYEEVKVKVKVKVKSEVDPTNFFTNEQRIPVAHDQLPYKQAHQILCDPPTDPRQLQRADAMDATTLSGGHDYEGLSYTSTQSLPFVILDLINFQSVNVDVDDETAWVQAGATLGQLYYKIAEKSTTLGFPAGICTTVGAGGHFSGGGYGYLMRKYGLSADNIVDALIANAKGEILNRESMGEDLFWAIRGGGAASFGIVLSWKIKLVQVPPTVTVFSVSKTLEQGAISLVHKWQYIADKLPNQLMLIVRLTRVNSTTQALFRSLFLGTSDQLLQIMQESYPELGLKRKDCIETSWVRSTLFFYRLPFNGSLNILLDRNPRPRDFFKIKSDYVKIPIPKIGLQGIWRRFSEVDNPVMLMVPYGGRMAEIAESEIPFPHRNGNIYQICYEVHWTKEGEGSIMQIEWMRRLYEYMTPYVSNSPRDSYLNYRDLDLGQNRIDGGASYEEARMWGAKYFKNNFDRLALVKSEVDPDNFFSNEQSVPPHQRS</sequence>
<keyword evidence="6" id="KW-0325">Glycoprotein</keyword>
<protein>
    <recommendedName>
        <fullName evidence="7">FAD-binding PCMH-type domain-containing protein</fullName>
    </recommendedName>
</protein>
<dbReference type="EMBL" id="JBBNAE010000010">
    <property type="protein sequence ID" value="KAK9091543.1"/>
    <property type="molecule type" value="Genomic_DNA"/>
</dbReference>
<dbReference type="GO" id="GO:0016491">
    <property type="term" value="F:oxidoreductase activity"/>
    <property type="evidence" value="ECO:0007669"/>
    <property type="project" value="InterPro"/>
</dbReference>
<comment type="cofactor">
    <cofactor evidence="1">
        <name>FAD</name>
        <dbReference type="ChEBI" id="CHEBI:57692"/>
    </cofactor>
</comment>
<accession>A0AAP0HK47</accession>
<dbReference type="Gene3D" id="3.30.465.10">
    <property type="match status" value="2"/>
</dbReference>
<evidence type="ECO:0000259" key="7">
    <source>
        <dbReference type="PROSITE" id="PS51387"/>
    </source>
</evidence>
<dbReference type="InterPro" id="IPR016169">
    <property type="entry name" value="FAD-bd_PCMH_sub2"/>
</dbReference>
<dbReference type="InterPro" id="IPR006094">
    <property type="entry name" value="Oxid_FAD_bind_N"/>
</dbReference>
<dbReference type="PANTHER" id="PTHR32448">
    <property type="entry name" value="OS08G0158400 PROTEIN"/>
    <property type="match status" value="1"/>
</dbReference>
<reference evidence="8 9" key="1">
    <citation type="submission" date="2024-01" db="EMBL/GenBank/DDBJ databases">
        <title>Genome assemblies of Stephania.</title>
        <authorList>
            <person name="Yang L."/>
        </authorList>
    </citation>
    <scope>NUCLEOTIDE SEQUENCE [LARGE SCALE GENOMIC DNA]</scope>
    <source>
        <strain evidence="8">QJT</strain>
        <tissue evidence="8">Leaf</tissue>
    </source>
</reference>
<organism evidence="8 9">
    <name type="scientific">Stephania japonica</name>
    <dbReference type="NCBI Taxonomy" id="461633"/>
    <lineage>
        <taxon>Eukaryota</taxon>
        <taxon>Viridiplantae</taxon>
        <taxon>Streptophyta</taxon>
        <taxon>Embryophyta</taxon>
        <taxon>Tracheophyta</taxon>
        <taxon>Spermatophyta</taxon>
        <taxon>Magnoliopsida</taxon>
        <taxon>Ranunculales</taxon>
        <taxon>Menispermaceae</taxon>
        <taxon>Menispermoideae</taxon>
        <taxon>Cissampelideae</taxon>
        <taxon>Stephania</taxon>
    </lineage>
</organism>
<name>A0AAP0HK47_9MAGN</name>
<evidence type="ECO:0000256" key="6">
    <source>
        <dbReference type="ARBA" id="ARBA00023180"/>
    </source>
</evidence>
<gene>
    <name evidence="8" type="ORF">Sjap_024720</name>
</gene>
<evidence type="ECO:0000256" key="2">
    <source>
        <dbReference type="ARBA" id="ARBA00005466"/>
    </source>
</evidence>
<proteinExistence type="inferred from homology"/>
<dbReference type="Pfam" id="PF08031">
    <property type="entry name" value="BBE"/>
    <property type="match status" value="2"/>
</dbReference>
<dbReference type="InterPro" id="IPR012951">
    <property type="entry name" value="BBE"/>
</dbReference>
<comment type="similarity">
    <text evidence="2">Belongs to the oxygen-dependent FAD-linked oxidoreductase family.</text>
</comment>
<evidence type="ECO:0000313" key="9">
    <source>
        <dbReference type="Proteomes" id="UP001417504"/>
    </source>
</evidence>
<evidence type="ECO:0000256" key="3">
    <source>
        <dbReference type="ARBA" id="ARBA00022630"/>
    </source>
</evidence>
<dbReference type="InterPro" id="IPR036318">
    <property type="entry name" value="FAD-bd_PCMH-like_sf"/>
</dbReference>
<dbReference type="Proteomes" id="UP001417504">
    <property type="component" value="Unassembled WGS sequence"/>
</dbReference>
<dbReference type="Gene3D" id="3.40.462.20">
    <property type="match status" value="1"/>
</dbReference>
<dbReference type="Pfam" id="PF01565">
    <property type="entry name" value="FAD_binding_4"/>
    <property type="match status" value="1"/>
</dbReference>
<evidence type="ECO:0000256" key="1">
    <source>
        <dbReference type="ARBA" id="ARBA00001974"/>
    </source>
</evidence>